<comment type="caution">
    <text evidence="1">The sequence shown here is derived from an EMBL/GenBank/DDBJ whole genome shotgun (WGS) entry which is preliminary data.</text>
</comment>
<organism evidence="1 2">
    <name type="scientific">Caerostris extrusa</name>
    <name type="common">Bark spider</name>
    <name type="synonym">Caerostris bankana</name>
    <dbReference type="NCBI Taxonomy" id="172846"/>
    <lineage>
        <taxon>Eukaryota</taxon>
        <taxon>Metazoa</taxon>
        <taxon>Ecdysozoa</taxon>
        <taxon>Arthropoda</taxon>
        <taxon>Chelicerata</taxon>
        <taxon>Arachnida</taxon>
        <taxon>Araneae</taxon>
        <taxon>Araneomorphae</taxon>
        <taxon>Entelegynae</taxon>
        <taxon>Araneoidea</taxon>
        <taxon>Araneidae</taxon>
        <taxon>Caerostris</taxon>
    </lineage>
</organism>
<dbReference type="AlphaFoldDB" id="A0AAV4T0P2"/>
<evidence type="ECO:0000313" key="1">
    <source>
        <dbReference type="EMBL" id="GIY37443.1"/>
    </source>
</evidence>
<keyword evidence="2" id="KW-1185">Reference proteome</keyword>
<dbReference type="Proteomes" id="UP001054945">
    <property type="component" value="Unassembled WGS sequence"/>
</dbReference>
<sequence>MRRVGGGGKPHLAAIESAGGGCHSSHLIPSLSLTSSATVTQRVFRSALPQVVGAIERKLREIQLTDHQATARRFQKYRNYNFNSRNFRPEKFCKCVTSGRGLSCSQPDLKLMAQSPRAIVIRQSNPKLIPIVPN</sequence>
<reference evidence="1 2" key="1">
    <citation type="submission" date="2021-06" db="EMBL/GenBank/DDBJ databases">
        <title>Caerostris extrusa draft genome.</title>
        <authorList>
            <person name="Kono N."/>
            <person name="Arakawa K."/>
        </authorList>
    </citation>
    <scope>NUCLEOTIDE SEQUENCE [LARGE SCALE GENOMIC DNA]</scope>
</reference>
<gene>
    <name evidence="1" type="ORF">CEXT_363581</name>
</gene>
<proteinExistence type="predicted"/>
<protein>
    <submittedName>
        <fullName evidence="1">Uncharacterized protein</fullName>
    </submittedName>
</protein>
<evidence type="ECO:0000313" key="2">
    <source>
        <dbReference type="Proteomes" id="UP001054945"/>
    </source>
</evidence>
<name>A0AAV4T0P2_CAEEX</name>
<accession>A0AAV4T0P2</accession>
<dbReference type="EMBL" id="BPLR01010172">
    <property type="protein sequence ID" value="GIY37443.1"/>
    <property type="molecule type" value="Genomic_DNA"/>
</dbReference>